<dbReference type="InterPro" id="IPR005077">
    <property type="entry name" value="Peptidase_C11"/>
</dbReference>
<organism evidence="1 2">
    <name type="scientific">Methanorbis rubei</name>
    <dbReference type="NCBI Taxonomy" id="3028300"/>
    <lineage>
        <taxon>Archaea</taxon>
        <taxon>Methanobacteriati</taxon>
        <taxon>Methanobacteriota</taxon>
        <taxon>Stenosarchaea group</taxon>
        <taxon>Methanomicrobia</taxon>
        <taxon>Methanomicrobiales</taxon>
        <taxon>Methanocorpusculaceae</taxon>
        <taxon>Methanorbis</taxon>
    </lineage>
</organism>
<evidence type="ECO:0000313" key="1">
    <source>
        <dbReference type="EMBL" id="MDV0443789.1"/>
    </source>
</evidence>
<comment type="caution">
    <text evidence="1">The sequence shown here is derived from an EMBL/GenBank/DDBJ whole genome shotgun (WGS) entry which is preliminary data.</text>
</comment>
<keyword evidence="2" id="KW-1185">Reference proteome</keyword>
<gene>
    <name evidence="1" type="ORF">McpCs1_11700</name>
</gene>
<evidence type="ECO:0008006" key="3">
    <source>
        <dbReference type="Google" id="ProtNLM"/>
    </source>
</evidence>
<reference evidence="1 2" key="1">
    <citation type="submission" date="2023-06" db="EMBL/GenBank/DDBJ databases">
        <title>Genome sequence of Methancorpusculaceae sp. Cs1.</title>
        <authorList>
            <person name="Protasov E."/>
            <person name="Platt K."/>
            <person name="Poehlein A."/>
            <person name="Daniel R."/>
            <person name="Brune A."/>
        </authorList>
    </citation>
    <scope>NUCLEOTIDE SEQUENCE [LARGE SCALE GENOMIC DNA]</scope>
    <source>
        <strain evidence="1 2">Cs1</strain>
    </source>
</reference>
<dbReference type="AlphaFoldDB" id="A0AAE4MGG0"/>
<protein>
    <recommendedName>
        <fullName evidence="3">Peptidase C11</fullName>
    </recommendedName>
</protein>
<accession>A0AAE4MGG0</accession>
<dbReference type="RefSeq" id="WP_338096300.1">
    <property type="nucleotide sequence ID" value="NZ_JAWDKB010000004.1"/>
</dbReference>
<dbReference type="PANTHER" id="PTHR37835:SF1">
    <property type="entry name" value="ALPHA-CLOSTRIPAIN"/>
    <property type="match status" value="1"/>
</dbReference>
<name>A0AAE4MGG0_9EURY</name>
<dbReference type="Pfam" id="PF03415">
    <property type="entry name" value="Peptidase_C11"/>
    <property type="match status" value="1"/>
</dbReference>
<sequence length="679" mass="73423">MSSQNFSKLHLLCGLLLILCSAAVPAAAAADENYLVMYVVGSDLESEGDQATDNLIDLVNSWDPSMGDVLIIYGGAKKAGWDDGVTITNLDLLTKDLEDGVIGVDTDNDGNPTVHVLDRFPDVDISDASTLANSLSYAEEYRKNSGLSGARNYLLFWNHGGGYTGFGQNEISKEILSLGELQTGLSGAGTRYDLIAFDACLMGSLEVADALSPYGFYLLASEENVPGCGYDYRAFSALSSTPNMSPEKLGTTIIEYYMAQPDQSKTLSLVRMSEAPKVVAALNAFGEDLQEILSDEESLNVLGSIYINTQGYGADSGSTNTMSMDLYDFTYKIYEQTSEDSELHASAENLLNVLNDFVVVCSDDGHFTAANGVSVAAPTSDLTEGIPNAAAFGRSGWYNYLSTYLNQAGASAQPHAAYEDNIGTRSTIVVNDTTGTAKVLANYLYVNEAGQYVIIGEVPLKEKTRPVNNSVWTTVPTGLYEEPDWDGSWYVFQNADGTLVPATLTFKNPAVIDNRPHVIYTIEGNLTRVVNTTSVTRPSIITVVIDDDANSVSDIYVTEKSDDIWGSRSNAWGNTTILSGDVFVPNLEIYDPESDEISVIASSQKIIFGDNPQKNLIYTELNPDNCYWMVELDDFIDDDAFYLEGPGMASSSPTQTQTPLCIAGVFTGLLLAGIICRRT</sequence>
<dbReference type="EMBL" id="JAWDKB010000004">
    <property type="protein sequence ID" value="MDV0443789.1"/>
    <property type="molecule type" value="Genomic_DNA"/>
</dbReference>
<evidence type="ECO:0000313" key="2">
    <source>
        <dbReference type="Proteomes" id="UP001283212"/>
    </source>
</evidence>
<proteinExistence type="predicted"/>
<dbReference type="PANTHER" id="PTHR37835">
    <property type="entry name" value="ALPHA-CLOSTRIPAIN"/>
    <property type="match status" value="1"/>
</dbReference>
<dbReference type="Proteomes" id="UP001283212">
    <property type="component" value="Unassembled WGS sequence"/>
</dbReference>